<comment type="similarity">
    <text evidence="2">Belongs to the ETF alpha-subunit/FixB family.</text>
</comment>
<dbReference type="InterPro" id="IPR029035">
    <property type="entry name" value="DHS-like_NAD/FAD-binding_dom"/>
</dbReference>
<evidence type="ECO:0000313" key="7">
    <source>
        <dbReference type="Proteomes" id="UP000256913"/>
    </source>
</evidence>
<sequence>MTTVEVSALAVVVARSGQLPAGADEAVSEAGGAALVVGSGAREAAEALVAASRSWWAETGPGLRAGSLAARLAAVLGGVPLLVLPASPDGRDLAPRLAAALDRPLLAAAVRIEAGPPVSASLSRVDGRLLTDVRSAGPAVATLLPGVRAVAAAVNPEKPAPLDLPDAGAQLDVEVVEVLEPDPSTMDLADARRVFAGGAGLVARDASDAAARGMFELLARVAGALDGSVGATRVATDAGWIGYERQIGTTGVAIDPELYVAFGISGASQHVGGLGAPRHVVSVNTDQSSPMTAMADLGLVTDAGALLRELARRLGVEIPAEVADE</sequence>
<proteinExistence type="inferred from homology"/>
<dbReference type="AlphaFoldDB" id="A0A3D9ZTT3"/>
<feature type="domain" description="Electron transfer flavoprotein alpha/beta-subunit N-terminal" evidence="5">
    <location>
        <begin position="10"/>
        <end position="175"/>
    </location>
</feature>
<dbReference type="InterPro" id="IPR014731">
    <property type="entry name" value="ETF_asu_C"/>
</dbReference>
<evidence type="ECO:0000256" key="3">
    <source>
        <dbReference type="ARBA" id="ARBA00011355"/>
    </source>
</evidence>
<dbReference type="EMBL" id="QUMQ01000001">
    <property type="protein sequence ID" value="REF99872.1"/>
    <property type="molecule type" value="Genomic_DNA"/>
</dbReference>
<comment type="caution">
    <text evidence="6">The sequence shown here is derived from an EMBL/GenBank/DDBJ whole genome shotgun (WGS) entry which is preliminary data.</text>
</comment>
<dbReference type="Proteomes" id="UP000256913">
    <property type="component" value="Unassembled WGS sequence"/>
</dbReference>
<dbReference type="InterPro" id="IPR014730">
    <property type="entry name" value="ETF_a/b_N"/>
</dbReference>
<dbReference type="PANTHER" id="PTHR43153:SF1">
    <property type="entry name" value="ELECTRON TRANSFER FLAVOPROTEIN SUBUNIT ALPHA, MITOCHONDRIAL"/>
    <property type="match status" value="1"/>
</dbReference>
<accession>A0A3D9ZTT3</accession>
<evidence type="ECO:0000256" key="2">
    <source>
        <dbReference type="ARBA" id="ARBA00005817"/>
    </source>
</evidence>
<dbReference type="Pfam" id="PF01012">
    <property type="entry name" value="ETF"/>
    <property type="match status" value="1"/>
</dbReference>
<name>A0A3D9ZTT3_9ACTN</name>
<keyword evidence="7" id="KW-1185">Reference proteome</keyword>
<comment type="function">
    <text evidence="4">The electron transfer flavoprotein serves as a specific electron acceptor for other dehydrogenases. It transfers the electrons to the main respiratory chain via ETF-ubiquinone oxidoreductase (ETF dehydrogenase).</text>
</comment>
<dbReference type="InterPro" id="IPR001308">
    <property type="entry name" value="ETF_a/FixB"/>
</dbReference>
<dbReference type="RefSeq" id="WP_116070993.1">
    <property type="nucleotide sequence ID" value="NZ_BONB01000079.1"/>
</dbReference>
<organism evidence="6 7">
    <name type="scientific">Asanoa ferruginea</name>
    <dbReference type="NCBI Taxonomy" id="53367"/>
    <lineage>
        <taxon>Bacteria</taxon>
        <taxon>Bacillati</taxon>
        <taxon>Actinomycetota</taxon>
        <taxon>Actinomycetes</taxon>
        <taxon>Micromonosporales</taxon>
        <taxon>Micromonosporaceae</taxon>
        <taxon>Asanoa</taxon>
    </lineage>
</organism>
<gene>
    <name evidence="6" type="ORF">DFJ67_5916</name>
</gene>
<dbReference type="GO" id="GO:0050660">
    <property type="term" value="F:flavin adenine dinucleotide binding"/>
    <property type="evidence" value="ECO:0007669"/>
    <property type="project" value="InterPro"/>
</dbReference>
<comment type="subunit">
    <text evidence="3">Heterodimer of an alpha and a beta subunit.</text>
</comment>
<dbReference type="SUPFAM" id="SSF52467">
    <property type="entry name" value="DHS-like NAD/FAD-binding domain"/>
    <property type="match status" value="1"/>
</dbReference>
<dbReference type="Pfam" id="PF00766">
    <property type="entry name" value="ETF_alpha"/>
    <property type="match status" value="1"/>
</dbReference>
<reference evidence="6 7" key="1">
    <citation type="submission" date="2018-08" db="EMBL/GenBank/DDBJ databases">
        <title>Sequencing the genomes of 1000 actinobacteria strains.</title>
        <authorList>
            <person name="Klenk H.-P."/>
        </authorList>
    </citation>
    <scope>NUCLEOTIDE SEQUENCE [LARGE SCALE GENOMIC DNA]</scope>
    <source>
        <strain evidence="6 7">DSM 44099</strain>
    </source>
</reference>
<dbReference type="GO" id="GO:0009055">
    <property type="term" value="F:electron transfer activity"/>
    <property type="evidence" value="ECO:0007669"/>
    <property type="project" value="InterPro"/>
</dbReference>
<evidence type="ECO:0000256" key="1">
    <source>
        <dbReference type="ARBA" id="ARBA00001974"/>
    </source>
</evidence>
<dbReference type="NCBIfam" id="NF038209">
    <property type="entry name" value="mft_etfA"/>
    <property type="match status" value="1"/>
</dbReference>
<comment type="cofactor">
    <cofactor evidence="1">
        <name>FAD</name>
        <dbReference type="ChEBI" id="CHEBI:57692"/>
    </cofactor>
</comment>
<dbReference type="Gene3D" id="3.40.50.620">
    <property type="entry name" value="HUPs"/>
    <property type="match status" value="1"/>
</dbReference>
<dbReference type="SMART" id="SM00893">
    <property type="entry name" value="ETF"/>
    <property type="match status" value="1"/>
</dbReference>
<evidence type="ECO:0000256" key="4">
    <source>
        <dbReference type="ARBA" id="ARBA00025649"/>
    </source>
</evidence>
<evidence type="ECO:0000259" key="5">
    <source>
        <dbReference type="SMART" id="SM00893"/>
    </source>
</evidence>
<dbReference type="Gene3D" id="3.40.50.1220">
    <property type="entry name" value="TPP-binding domain"/>
    <property type="match status" value="1"/>
</dbReference>
<dbReference type="OrthoDB" id="9770286at2"/>
<dbReference type="InterPro" id="IPR014729">
    <property type="entry name" value="Rossmann-like_a/b/a_fold"/>
</dbReference>
<dbReference type="SUPFAM" id="SSF52402">
    <property type="entry name" value="Adenine nucleotide alpha hydrolases-like"/>
    <property type="match status" value="1"/>
</dbReference>
<dbReference type="PANTHER" id="PTHR43153">
    <property type="entry name" value="ELECTRON TRANSFER FLAVOPROTEIN ALPHA"/>
    <property type="match status" value="1"/>
</dbReference>
<protein>
    <submittedName>
        <fullName evidence="6">Electron transfer flavoprotein alpha subunit apoprotein</fullName>
    </submittedName>
</protein>
<evidence type="ECO:0000313" key="6">
    <source>
        <dbReference type="EMBL" id="REF99872.1"/>
    </source>
</evidence>
<dbReference type="GO" id="GO:0033539">
    <property type="term" value="P:fatty acid beta-oxidation using acyl-CoA dehydrogenase"/>
    <property type="evidence" value="ECO:0007669"/>
    <property type="project" value="TreeGrafter"/>
</dbReference>